<evidence type="ECO:0000259" key="6">
    <source>
        <dbReference type="Pfam" id="PF02837"/>
    </source>
</evidence>
<organism evidence="8 9">
    <name type="scientific">Amycolatopsis alba DSM 44262</name>
    <dbReference type="NCBI Taxonomy" id="1125972"/>
    <lineage>
        <taxon>Bacteria</taxon>
        <taxon>Bacillati</taxon>
        <taxon>Actinomycetota</taxon>
        <taxon>Actinomycetes</taxon>
        <taxon>Pseudonocardiales</taxon>
        <taxon>Pseudonocardiaceae</taxon>
        <taxon>Amycolatopsis</taxon>
    </lineage>
</organism>
<dbReference type="InterPro" id="IPR007934">
    <property type="entry name" value="AbfB_ABD"/>
</dbReference>
<dbReference type="InterPro" id="IPR013783">
    <property type="entry name" value="Ig-like_fold"/>
</dbReference>
<dbReference type="InterPro" id="IPR051913">
    <property type="entry name" value="GH2_Domain-Containing"/>
</dbReference>
<dbReference type="Pfam" id="PF05270">
    <property type="entry name" value="AbfB"/>
    <property type="match status" value="2"/>
</dbReference>
<dbReference type="RefSeq" id="WP_020635794.1">
    <property type="nucleotide sequence ID" value="NZ_KB913032.1"/>
</dbReference>
<dbReference type="SUPFAM" id="SSF110221">
    <property type="entry name" value="AbfB domain"/>
    <property type="match status" value="2"/>
</dbReference>
<dbReference type="Gene3D" id="2.80.10.50">
    <property type="match status" value="2"/>
</dbReference>
<keyword evidence="4" id="KW-0732">Signal</keyword>
<evidence type="ECO:0000256" key="4">
    <source>
        <dbReference type="SAM" id="SignalP"/>
    </source>
</evidence>
<dbReference type="Gene3D" id="2.60.40.10">
    <property type="entry name" value="Immunoglobulins"/>
    <property type="match status" value="1"/>
</dbReference>
<dbReference type="SUPFAM" id="SSF49303">
    <property type="entry name" value="beta-Galactosidase/glucuronidase domain"/>
    <property type="match status" value="1"/>
</dbReference>
<dbReference type="EMBL" id="NMQU01000038">
    <property type="protein sequence ID" value="OXM50692.1"/>
    <property type="molecule type" value="Genomic_DNA"/>
</dbReference>
<evidence type="ECO:0000256" key="3">
    <source>
        <dbReference type="ARBA" id="ARBA00023295"/>
    </source>
</evidence>
<gene>
    <name evidence="8" type="ORF">CFP75_15625</name>
</gene>
<accession>A0A229RVK5</accession>
<dbReference type="InterPro" id="IPR006104">
    <property type="entry name" value="Glyco_hydro_2_N"/>
</dbReference>
<dbReference type="Proteomes" id="UP000215563">
    <property type="component" value="Unassembled WGS sequence"/>
</dbReference>
<feature type="domain" description="Glycoside hydrolase family 2 immunoglobulin-like beta-sandwich" evidence="5">
    <location>
        <begin position="236"/>
        <end position="302"/>
    </location>
</feature>
<reference evidence="8 9" key="1">
    <citation type="submission" date="2017-07" db="EMBL/GenBank/DDBJ databases">
        <title>Amycolatopsis alba DSM 44262 Genome sequencing and assembly.</title>
        <authorList>
            <person name="Kaur N."/>
            <person name="Mayilraj S."/>
        </authorList>
    </citation>
    <scope>NUCLEOTIDE SEQUENCE [LARGE SCALE GENOMIC DNA]</scope>
    <source>
        <strain evidence="8 9">DSM 44262</strain>
    </source>
</reference>
<proteinExistence type="inferred from homology"/>
<dbReference type="SUPFAM" id="SSF51445">
    <property type="entry name" value="(Trans)glycosidases"/>
    <property type="match status" value="1"/>
</dbReference>
<feature type="chain" id="PRO_5011248378" evidence="4">
    <location>
        <begin position="29"/>
        <end position="907"/>
    </location>
</feature>
<dbReference type="Pfam" id="PF00703">
    <property type="entry name" value="Glyco_hydro_2"/>
    <property type="match status" value="1"/>
</dbReference>
<feature type="domain" description="Alpha-L-arabinofuranosidase B arabinose-binding" evidence="7">
    <location>
        <begin position="604"/>
        <end position="742"/>
    </location>
</feature>
<dbReference type="OrthoDB" id="9762066at2"/>
<evidence type="ECO:0000256" key="2">
    <source>
        <dbReference type="ARBA" id="ARBA00022801"/>
    </source>
</evidence>
<dbReference type="PANTHER" id="PTHR42732">
    <property type="entry name" value="BETA-GALACTOSIDASE"/>
    <property type="match status" value="1"/>
</dbReference>
<comment type="similarity">
    <text evidence="1">Belongs to the glycosyl hydrolase 2 family.</text>
</comment>
<dbReference type="InterPro" id="IPR036156">
    <property type="entry name" value="Beta-gal/glucu_dom_sf"/>
</dbReference>
<sequence length="907" mass="99451">MHRRTARALSVVAGLLAAATTLVPVAQAAPVPLPTPWTNQVSPSNALPEYPRPQLVRSEWLNLNGTWGFTGAPNLNSPPIGRPLSENVLVPYPIESMLSGIKRHEDNMFYRRTFTVPSTWDGRRVKLNFGAVTWETRVWVNGTSIGSHTGGFDAFSFDITPALKAGENEIVVGVASPVDGSRYPVGKQRKTPSGIFYTASSGIWQTVWLEPVRAENITRLDTTPDVPGGALDLVVQGTAGQQATAEVLSGGQVVGTATGAVGAHLRVPVPNARLWSPDDPFLYDLRVRLPGGDVVTGYFGMRSLGKAMVGGVMRPLLNGKFVFQIGTLDQGYWPDGIYTAPTDEALRFDLERQKALGFNMVRKHIKVEPARWFYHADKLGLMVWQDMPALDSVDEVPNGHVNYESELRRMIDQHKSITSIVQWVPFNEGWGEYDAGRIVDLVRSIDDTRLINHNSGSNCCVSDPDPGNGDVIDDHAYQVSTGTRQPDAKRVAVLGEYGGLGRTVTGHEWEPGKGFAYGALYPDETSLTNRYVEITKQVGRMVHGRGLSASVYTEPYDVENEVNGFYTYDRRVLKMTEARVREINQKVLAIAKGTEVGRGEPISLRVTTAGYTDRYLRHQDDFVRTDVLGEGSSDLAKKDATFWVRQGLADASCLSFESRNYPGQFLRHTSSRIRKDANDGSALFAGDATFCAREGAGGTALESFNQRGAYIRHYAETVYLARSGGANPWDTPTSFAEDTTWAASVPLWRSGADLPLDQTRSFKVTTPGFTDRFLRHRDGLARTDVVNASSPALLKADATFVVRRGLADPSCYSLEARNYPGQFLRHADFRVRLGANDNTDLFRKDATFCAQPGAGGVRLASVNELGTNMRHYAEEVFVAASGGGHPFDNPVSYDQDVTWAVSAAWAP</sequence>
<evidence type="ECO:0000256" key="1">
    <source>
        <dbReference type="ARBA" id="ARBA00007401"/>
    </source>
</evidence>
<dbReference type="InterPro" id="IPR008979">
    <property type="entry name" value="Galactose-bd-like_sf"/>
</dbReference>
<keyword evidence="2" id="KW-0378">Hydrolase</keyword>
<dbReference type="InterPro" id="IPR036195">
    <property type="entry name" value="AbfB_ABD_sf"/>
</dbReference>
<dbReference type="GO" id="GO:0046373">
    <property type="term" value="P:L-arabinose metabolic process"/>
    <property type="evidence" value="ECO:0007669"/>
    <property type="project" value="InterPro"/>
</dbReference>
<dbReference type="InterPro" id="IPR017853">
    <property type="entry name" value="GH"/>
</dbReference>
<dbReference type="InterPro" id="IPR006102">
    <property type="entry name" value="Ig-like_GH2"/>
</dbReference>
<dbReference type="AlphaFoldDB" id="A0A229RVK5"/>
<keyword evidence="3" id="KW-0326">Glycosidase</keyword>
<feature type="signal peptide" evidence="4">
    <location>
        <begin position="1"/>
        <end position="28"/>
    </location>
</feature>
<evidence type="ECO:0000259" key="5">
    <source>
        <dbReference type="Pfam" id="PF00703"/>
    </source>
</evidence>
<dbReference type="GO" id="GO:0046556">
    <property type="term" value="F:alpha-L-arabinofuranosidase activity"/>
    <property type="evidence" value="ECO:0007669"/>
    <property type="project" value="InterPro"/>
</dbReference>
<name>A0A229RVK5_AMYAL</name>
<comment type="caution">
    <text evidence="8">The sequence shown here is derived from an EMBL/GenBank/DDBJ whole genome shotgun (WGS) entry which is preliminary data.</text>
</comment>
<dbReference type="Pfam" id="PF02837">
    <property type="entry name" value="Glyco_hydro_2_N"/>
    <property type="match status" value="1"/>
</dbReference>
<dbReference type="PANTHER" id="PTHR42732:SF2">
    <property type="entry name" value="BETA-MANNOSIDASE"/>
    <property type="match status" value="1"/>
</dbReference>
<protein>
    <submittedName>
        <fullName evidence="8">Beta-galactosidase</fullName>
    </submittedName>
</protein>
<feature type="domain" description="Alpha-L-arabinofuranosidase B arabinose-binding" evidence="7">
    <location>
        <begin position="763"/>
        <end position="901"/>
    </location>
</feature>
<evidence type="ECO:0000259" key="7">
    <source>
        <dbReference type="Pfam" id="PF05270"/>
    </source>
</evidence>
<dbReference type="Gene3D" id="2.60.120.260">
    <property type="entry name" value="Galactose-binding domain-like"/>
    <property type="match status" value="1"/>
</dbReference>
<keyword evidence="9" id="KW-1185">Reference proteome</keyword>
<dbReference type="CDD" id="cd23399">
    <property type="entry name" value="beta-trefoil_ABD_ABFB"/>
    <property type="match status" value="2"/>
</dbReference>
<dbReference type="SUPFAM" id="SSF49785">
    <property type="entry name" value="Galactose-binding domain-like"/>
    <property type="match status" value="1"/>
</dbReference>
<evidence type="ECO:0000313" key="8">
    <source>
        <dbReference type="EMBL" id="OXM50692.1"/>
    </source>
</evidence>
<dbReference type="Gene3D" id="3.20.20.80">
    <property type="entry name" value="Glycosidases"/>
    <property type="match status" value="1"/>
</dbReference>
<evidence type="ECO:0000313" key="9">
    <source>
        <dbReference type="Proteomes" id="UP000215563"/>
    </source>
</evidence>
<feature type="domain" description="Glycosyl hydrolases family 2 sugar binding" evidence="6">
    <location>
        <begin position="80"/>
        <end position="181"/>
    </location>
</feature>